<feature type="region of interest" description="Disordered" evidence="1">
    <location>
        <begin position="89"/>
        <end position="124"/>
    </location>
</feature>
<dbReference type="EMBL" id="JADCUA010000002">
    <property type="protein sequence ID" value="KAH9843021.1"/>
    <property type="molecule type" value="Genomic_DNA"/>
</dbReference>
<dbReference type="GeneID" id="72002097"/>
<keyword evidence="3" id="KW-1185">Reference proteome</keyword>
<dbReference type="RefSeq" id="XP_047784068.1">
    <property type="nucleotide sequence ID" value="XM_047921365.1"/>
</dbReference>
<feature type="compositionally biased region" description="Pro residues" evidence="1">
    <location>
        <begin position="112"/>
        <end position="123"/>
    </location>
</feature>
<proteinExistence type="predicted"/>
<feature type="region of interest" description="Disordered" evidence="1">
    <location>
        <begin position="648"/>
        <end position="701"/>
    </location>
</feature>
<accession>A0ABQ8KVF7</accession>
<evidence type="ECO:0000313" key="2">
    <source>
        <dbReference type="EMBL" id="KAH9843021.1"/>
    </source>
</evidence>
<dbReference type="Proteomes" id="UP000814176">
    <property type="component" value="Unassembled WGS sequence"/>
</dbReference>
<name>A0ABQ8KVF7_9APHY</name>
<comment type="caution">
    <text evidence="2">The sequence shown here is derived from an EMBL/GenBank/DDBJ whole genome shotgun (WGS) entry which is preliminary data.</text>
</comment>
<evidence type="ECO:0000256" key="1">
    <source>
        <dbReference type="SAM" id="MobiDB-lite"/>
    </source>
</evidence>
<feature type="region of interest" description="Disordered" evidence="1">
    <location>
        <begin position="150"/>
        <end position="242"/>
    </location>
</feature>
<reference evidence="2 3" key="1">
    <citation type="journal article" date="2021" name="Environ. Microbiol.">
        <title>Gene family expansions and transcriptome signatures uncover fungal adaptations to wood decay.</title>
        <authorList>
            <person name="Hage H."/>
            <person name="Miyauchi S."/>
            <person name="Viragh M."/>
            <person name="Drula E."/>
            <person name="Min B."/>
            <person name="Chaduli D."/>
            <person name="Navarro D."/>
            <person name="Favel A."/>
            <person name="Norest M."/>
            <person name="Lesage-Meessen L."/>
            <person name="Balint B."/>
            <person name="Merenyi Z."/>
            <person name="de Eugenio L."/>
            <person name="Morin E."/>
            <person name="Martinez A.T."/>
            <person name="Baldrian P."/>
            <person name="Stursova M."/>
            <person name="Martinez M.J."/>
            <person name="Novotny C."/>
            <person name="Magnuson J.K."/>
            <person name="Spatafora J.W."/>
            <person name="Maurice S."/>
            <person name="Pangilinan J."/>
            <person name="Andreopoulos W."/>
            <person name="LaButti K."/>
            <person name="Hundley H."/>
            <person name="Na H."/>
            <person name="Kuo A."/>
            <person name="Barry K."/>
            <person name="Lipzen A."/>
            <person name="Henrissat B."/>
            <person name="Riley R."/>
            <person name="Ahrendt S."/>
            <person name="Nagy L.G."/>
            <person name="Grigoriev I.V."/>
            <person name="Martin F."/>
            <person name="Rosso M.N."/>
        </authorList>
    </citation>
    <scope>NUCLEOTIDE SEQUENCE [LARGE SCALE GENOMIC DNA]</scope>
    <source>
        <strain evidence="2 3">CIRM-BRFM 1785</strain>
    </source>
</reference>
<feature type="region of interest" description="Disordered" evidence="1">
    <location>
        <begin position="50"/>
        <end position="77"/>
    </location>
</feature>
<sequence length="720" mass="79257">MINNERGEFSQLQARSTIDLAFPPPPVAHPFAEWDPVNGGYIWNHPPMAADPHWRPNASPRRSGGPPSDAAHSDDNSFYAASFDDVIRSYRSPPPGLSEVSPVHRTTTNAPPRAPTQPLPPSAPGGIMNQTQGTQPGLSTRTQDFLAMNVDLSSDPNGSILAPPWHKEPGRPRRVFTENASLRYKPYPGSSGRQMPIAAPSPRRPTYATQPIAPVLPTTPRPRSHAPAQRFEQQPGDRAESRASVLTYVSVRPANDRRPSPIDVDAMSIEGDGIEITHPPIFQNAQPAVNPAAQPQAFPQFAFQPAPQPPSPMLPDFQPAIFDNEAPPDPLDDHAEHVLNHLDNPVEGPASGIDWATVEFTAEPEDKWRRIQFRTPDGMFEGQSEAQVKKWRALAANVHCVLVMFAAHGACDRDNEYWTRISLLHELLRYRFGVPERLLAPELAPGRRQVDNTGPWCFLVPNISEIQELVLTGFGWCSSRHISVYFMRFPPPPPDFLTILDGSLAFMTTEPAIARKIVVASFLREPLFSTTIDTIKDDKRAGAKGKWGETPIKDAFRSIVESIKVRVMPRKLSKGTPNPLFVIYCDPPTLNARGWTTFREAVLRQPFGMVGGAAAIVFTEEFRCTLCHSTDHKVGLCDLPKLEDWYGPRPAEDGQQQPTAPARGNFNKRGGNAKRGGGQSNDRNRGRKGNAAASGSGQNIDATTHAAFARAAGKSWYNKK</sequence>
<evidence type="ECO:0000313" key="3">
    <source>
        <dbReference type="Proteomes" id="UP000814176"/>
    </source>
</evidence>
<protein>
    <submittedName>
        <fullName evidence="2">Uncharacterized protein</fullName>
    </submittedName>
</protein>
<organism evidence="2 3">
    <name type="scientific">Rhodofomes roseus</name>
    <dbReference type="NCBI Taxonomy" id="34475"/>
    <lineage>
        <taxon>Eukaryota</taxon>
        <taxon>Fungi</taxon>
        <taxon>Dikarya</taxon>
        <taxon>Basidiomycota</taxon>
        <taxon>Agaricomycotina</taxon>
        <taxon>Agaricomycetes</taxon>
        <taxon>Polyporales</taxon>
        <taxon>Rhodofomes</taxon>
    </lineage>
</organism>
<gene>
    <name evidence="2" type="ORF">C8Q71DRAFT_720403</name>
</gene>